<protein>
    <submittedName>
        <fullName evidence="1">Uncharacterized protein</fullName>
    </submittedName>
</protein>
<dbReference type="Proteomes" id="UP000247702">
    <property type="component" value="Unassembled WGS sequence"/>
</dbReference>
<reference evidence="1 2" key="1">
    <citation type="submission" date="2017-11" db="EMBL/GenBank/DDBJ databases">
        <title>The genome of Rhizophagus clarus HR1 reveals common genetic basis of auxotrophy among arbuscular mycorrhizal fungi.</title>
        <authorList>
            <person name="Kobayashi Y."/>
        </authorList>
    </citation>
    <scope>NUCLEOTIDE SEQUENCE [LARGE SCALE GENOMIC DNA]</scope>
    <source>
        <strain evidence="1 2">HR1</strain>
    </source>
</reference>
<organism evidence="1 2">
    <name type="scientific">Rhizophagus clarus</name>
    <dbReference type="NCBI Taxonomy" id="94130"/>
    <lineage>
        <taxon>Eukaryota</taxon>
        <taxon>Fungi</taxon>
        <taxon>Fungi incertae sedis</taxon>
        <taxon>Mucoromycota</taxon>
        <taxon>Glomeromycotina</taxon>
        <taxon>Glomeromycetes</taxon>
        <taxon>Glomerales</taxon>
        <taxon>Glomeraceae</taxon>
        <taxon>Rhizophagus</taxon>
    </lineage>
</organism>
<sequence>MESCTNPTLISDPDTWTDNDFKAIKNTLQHYLPLIRYFSLSSEEFYTRCQNVDGIIDSKIVNLNIVSLISRWIDKIDIKSKYAYTRELYLPYKFKLSLRGSRDGFTPKIM</sequence>
<name>A0A2Z6RAJ3_9GLOM</name>
<dbReference type="EMBL" id="BEXD01001592">
    <property type="protein sequence ID" value="GBB94884.1"/>
    <property type="molecule type" value="Genomic_DNA"/>
</dbReference>
<evidence type="ECO:0000313" key="1">
    <source>
        <dbReference type="EMBL" id="GBB94884.1"/>
    </source>
</evidence>
<comment type="caution">
    <text evidence="1">The sequence shown here is derived from an EMBL/GenBank/DDBJ whole genome shotgun (WGS) entry which is preliminary data.</text>
</comment>
<accession>A0A2Z6RAJ3</accession>
<proteinExistence type="predicted"/>
<gene>
    <name evidence="1" type="ORF">RclHR1_24300003</name>
</gene>
<dbReference type="AlphaFoldDB" id="A0A2Z6RAJ3"/>
<evidence type="ECO:0000313" key="2">
    <source>
        <dbReference type="Proteomes" id="UP000247702"/>
    </source>
</evidence>
<keyword evidence="2" id="KW-1185">Reference proteome</keyword>